<dbReference type="Pfam" id="PF18857">
    <property type="entry name" value="LPD38"/>
    <property type="match status" value="1"/>
</dbReference>
<keyword evidence="3" id="KW-0012">Acyltransferase</keyword>
<dbReference type="InterPro" id="IPR016181">
    <property type="entry name" value="Acyl_CoA_acyltransferase"/>
</dbReference>
<reference evidence="3" key="2">
    <citation type="submission" date="2010-05" db="EMBL/GenBank/DDBJ databases">
        <title>Revision and reannotation of the Halomonas elongata DSM 2581(T) genome.</title>
        <authorList>
            <person name="Pfeiffer F."/>
            <person name="Bagyan I."/>
            <person name="Alfaro-Espinoza G."/>
            <person name="Zamora-Lagos M.A."/>
            <person name="Habermann B."/>
            <person name="Oesterhelt D."/>
            <person name="Kunte H.J."/>
        </authorList>
    </citation>
    <scope>NUCLEOTIDE SEQUENCE</scope>
    <source>
        <strain evidence="3">Type strain: DSM 2581</strain>
    </source>
</reference>
<reference evidence="3" key="1">
    <citation type="journal article" date="2010" name="Environ. Microbiol.">
        <title>A blueprint of ectoine metabolism from the genome of the industrial producer Halomonas elongata DSM 2581(T).</title>
        <authorList>
            <person name="Schwibbert K."/>
            <person name="Marin-Sanguino A."/>
            <person name="Bagyan I."/>
            <person name="Heidrich G."/>
            <person name="Lentzen G."/>
            <person name="Seitz H."/>
            <person name="Rampp M."/>
            <person name="Schuster S.C."/>
            <person name="Klenk H.P."/>
            <person name="Pfeiffer F."/>
            <person name="Oesterhelt D."/>
            <person name="Kunte H.J."/>
        </authorList>
    </citation>
    <scope>NUCLEOTIDE SEQUENCE</scope>
    <source>
        <strain evidence="3">Type strain: DSM 2581</strain>
    </source>
</reference>
<dbReference type="STRING" id="768066.HELO_2629"/>
<dbReference type="Proteomes" id="UP000008707">
    <property type="component" value="Chromosome"/>
</dbReference>
<organism evidence="3 5">
    <name type="scientific">Halomonas elongata (strain ATCC 33173 / DSM 2581 / NBRC 15536 / NCIMB 2198 / 1H9)</name>
    <dbReference type="NCBI Taxonomy" id="768066"/>
    <lineage>
        <taxon>Bacteria</taxon>
        <taxon>Pseudomonadati</taxon>
        <taxon>Pseudomonadota</taxon>
        <taxon>Gammaproteobacteria</taxon>
        <taxon>Oceanospirillales</taxon>
        <taxon>Halomonadaceae</taxon>
        <taxon>Halomonas</taxon>
    </lineage>
</organism>
<dbReference type="Gene3D" id="3.40.630.30">
    <property type="match status" value="1"/>
</dbReference>
<feature type="compositionally biased region" description="Basic and acidic residues" evidence="1">
    <location>
        <begin position="1269"/>
        <end position="1288"/>
    </location>
</feature>
<sequence>MNAADQPKKTPKWSDIANDPAFQNADKATRQEVRGKFFDRVIRPDTPEGILEEVQSKFFTQTEADVFGEKPEAVIDDNGDGASGDGPNLASNALRNAAERGLDLTGNALQFVGNMAEKGEQLIAEHLGGLNPGVVGGEVSAMRESGYEPDLEVGGYGLDFTTRVKPEDTKTGLNTAGQAVEDTKLGYQPNYTIERALEDPGLETLAGAAAEQGPAALADMAGLVVNPPAYLAARTQEIGEGRVQNDGRDGMPEWADYAVSGPTAAASVLLDRFALGKLLPGGKGAVSKAQQVPGAVGRATATEAGTEAVQEGGIEYAGESVGTEQGWKPETAARRAAGGAIVGGPTGGAVRLGTATAEAVGNRSGRSQDALPGSEQVSSQEPAQATAAVEESTSAPSSDKDAVRAAADLIRQPRSALSSAEREARDSITDGDAFKALRAAAEEQGDTEAVVELDAINEEVSSALEEETLSRSRGEDGPTDAMRQNLDQTARRFSSIMERLNSQGKGGQEEPSAPSAGLNMPEDADSGQKTASVPTMMTNKMRQQLRDFGHSDEEIRKFRPQEAWNRIQAGRSTSEKVENAAKRTDTDPTPAQAEAGNYRKGKVQLEGLDIAIENPKGSTRRGTDDQGRQWESTMAHHYGDIKGTVGADGDNLDVFVGDRPENGKAFVIDQVDDDGAFDEHKVMLGFDSIDEAREGYLANYEEGWQGLGEISEVSTDDLKSWIRDGDTHAPFGMSQNHTGQEGSADQVDGDVATSSQTNDDPGRVTPQRVPVDQIKVDPSEYQFRSEVNDDGVDDRLDGIGQWDDVRAGNLLLHEREDGSLYAADGHHRVDLARRLKQPDVNAQILRERDGVSVADARRRAAESNIADGNATASDAAKVFRNSEGDPADIITERNLPRRSQVVRDGADLAKLSDEAFGAVLNNVVSEKDGAVIGRSFDDPDQQLAAIDAFRDIKPQNDNQRQLLANEVRQAGFADSQGEQGGLFGDDPVEALIGERVKVMDWLRQDLARDRRLFATLNNNADKAQKAGNRIATDQNEAFQDASARAIDLLERATTTPDVNQQINDAARRVHEGESVADAARELKEVLLNGNEPGRGQQSGSSEPDSEQDATAGLLERPGSGAPETNNARATGASQPRLDGGEGASPGSGVLGGTDLSASVREGEQRPKTVETGRSATQEVSFKADGNPFPTRRAVQASKRFRGTPGAKPVEVEGGWGFTIPELSADGVSGEKSRNDAQVSDVRAGGLNQNSGRESNDEPSVSPPIGDAGFPDHSEPRPRQQSASREEPNRLQQQASEALGGAQQGDTIRLNTDVGYASPGTYRVNQVQRDGRVHVTNAERGSSTILERGEWLNASRQVGGPVAERLVADESGSGTSLLETQTEESLAARDREIQQAEQADADRRREDEQRAQADAEVDDFRLSGSDSDADIAASHGQDPLFSLRNEGNGTAWERAEAKGLDMSQEGRMQRAHDMGYISAIEDAIKGEYVDGQITRVDRGREATGGAEGESQAGTAHIGRRGSEDDFQRQNPGRDGESNEDPPRGLRPRAFYHGTAGDVESFIPGHPDRLDSGWLGQGVYLTTDRRLAEHYAQRKAQRQGNQEGAAVMSLHIRPESLLRVPPTFKRRLSTAGPAESEAFAAWARSQGYDGVVTQYGDAYEVAMLDPTKVRSTQAAFDPEGEDSSDLLFSPSGEHQSTEASAPRVDAIRDRLSEYPELSNVEVVQSASELPESVLWGMLKQGVRPNDVGGIYNPKTGSPMLVADNLIDEADAVRAGVHEAVGHYGIRGVLGKELEPVLEQVFRSYTRSEAGRHNIAEIKAAYPHIANKAHTREGRLELAEELIAHTIESDARPKLRERVMSAIRRQLRKLFPGIEWRTSDILALGEQSRRWLRRQQTQRAADQAAPTITRYTQRRGDNKPQDFIDRQLGEGRVRYLQTKKGPEWLQSVQLQLPEEGVAQGPDTKILTPDDIGNQDNRYSLIQQQVVRSPEDMAARLREEFPGLKLDLMGRGQRVTVSRVVAPERGQGIGSAVMQRLTDWADASGRTLALTPSSDFGGNTKRLREFYQRFGFVENKGRHKDYEISEAMYREPDFGAGELRFSITKQPGTAGGRFSRTDSTGFAMPDEGLRDAALRKMADKMRPLKILEDAIRRTGQDIEEEADVYLAEELFHGKVEYDLRQLREQYVEPLAEGLAKAGISQAELDDYLYARHAPERNATIAERNPDDPDMQDGGSGMTNAEAAEVIERVANSGQQAEYDRLAQIVYDMTRLRREAIREGGLEDDTVVDAWESHWQHYVPLKGNAADEPGRPRTGKGFEISGRESRIAGGRKSLADSPSSQVIVDVNESLIRRRKNEVAQSLLSMVTDHPNPSLWEVFTDDSPDTQRTPVRVTDPETGQTRIEVQERAVNMAGNDRYFRAKRAGRTYYIKLHDERLMNAMRNVGPENNNTLIRAAGAVTRAMSSLVTSYNPEFMLTNFSRDVQTALLNLSAEQTRDDGKIKGKQIVRQTARDIGPAMKAAWRGLQGKEGKDAKQREWNQWFEEFQEDGGKTGYFDMKDIEGQAKEIQSMVRRADGTALSHMLKARKKTTDFVENMNGTVENAVRLSAYANARRAGISRKQAASLAKNMTVNFNRRGEAGTALNAAYMFANASIQGTMNFARTMVTVKDTPDGKSPMNVWSRMNLAQKLGLGMATGSFMLGMLNRWLSEEDDDGVLFYDKIPDYEKERSLILMTGWMGGDDGDYIKIPLPYGYNVFSVVGTHAEAVAAGSEEVTEAAKNLVLAVAGSFSPIGFEDSDEAQSLFLKNLTPTIFRSITQIGVNENFSGRPIYREDFPFGTPTPDSSRSFRSTPEAYKGFASFLNEFSGGTDNISGEIDVSPDVMQHLVNYYGGGAWGFVEKTADYAKRMAIGEEVDRYRVPFAGRFMGSINEYGDMQRFYERRDELGQIANEAESLRGMERVNYRRGNQKKLRLFNRATHIEKRLRDLRKQRDRVEATEALPDEAKKRRINMLEKQMQRWVDDFNRRYHEIE</sequence>
<dbReference type="OrthoDB" id="343736at2"/>
<dbReference type="GeneID" id="91011946"/>
<feature type="region of interest" description="Disordered" evidence="1">
    <location>
        <begin position="1497"/>
        <end position="1549"/>
    </location>
</feature>
<evidence type="ECO:0000256" key="1">
    <source>
        <dbReference type="SAM" id="MobiDB-lite"/>
    </source>
</evidence>
<evidence type="ECO:0000259" key="2">
    <source>
        <dbReference type="PROSITE" id="PS51186"/>
    </source>
</evidence>
<feature type="compositionally biased region" description="Polar residues" evidence="1">
    <location>
        <begin position="733"/>
        <end position="743"/>
    </location>
</feature>
<feature type="compositionally biased region" description="Basic and acidic residues" evidence="1">
    <location>
        <begin position="573"/>
        <end position="586"/>
    </location>
</feature>
<keyword evidence="3" id="KW-0808">Transferase</keyword>
<feature type="region of interest" description="Disordered" evidence="1">
    <location>
        <begin position="461"/>
        <end position="482"/>
    </location>
</feature>
<evidence type="ECO:0000313" key="3">
    <source>
        <dbReference type="EMBL" id="CBV42513.1"/>
    </source>
</evidence>
<accession>E1V334</accession>
<dbReference type="EMBL" id="CP139472">
    <property type="protein sequence ID" value="WPU48659.1"/>
    <property type="molecule type" value="Genomic_DNA"/>
</dbReference>
<keyword evidence="6" id="KW-1185">Reference proteome</keyword>
<feature type="region of interest" description="Disordered" evidence="1">
    <location>
        <begin position="722"/>
        <end position="767"/>
    </location>
</feature>
<feature type="compositionally biased region" description="Polar residues" evidence="1">
    <location>
        <begin position="1371"/>
        <end position="1383"/>
    </location>
</feature>
<dbReference type="EC" id="2.3.1.-" evidence="3"/>
<dbReference type="eggNOG" id="COG0456">
    <property type="taxonomic scope" value="Bacteria"/>
</dbReference>
<dbReference type="PROSITE" id="PS51186">
    <property type="entry name" value="GNAT"/>
    <property type="match status" value="1"/>
</dbReference>
<feature type="region of interest" description="Disordered" evidence="1">
    <location>
        <begin position="1"/>
        <end position="28"/>
    </location>
</feature>
<dbReference type="InterPro" id="IPR040561">
    <property type="entry name" value="LPD38"/>
</dbReference>
<reference evidence="5" key="3">
    <citation type="journal article" date="2011" name="Environ. Microbiol.">
        <title>A blueprint of ectoine metabolism from the genome of the industrial producer Halomonas elongata DSM 2581(T).</title>
        <authorList>
            <person name="Schwibbert K."/>
            <person name="Marin-Sanguino A."/>
            <person name="Bagyan I."/>
            <person name="Heidrich G."/>
            <person name="Lentzen G."/>
            <person name="Seitz H."/>
            <person name="Rampp M."/>
            <person name="Schuster S.C."/>
            <person name="Klenk H.P."/>
            <person name="Pfeiffer F."/>
            <person name="Oesterhelt D."/>
            <person name="Kunte H.J."/>
        </authorList>
    </citation>
    <scope>NUCLEOTIDE SEQUENCE [LARGE SCALE GENOMIC DNA]</scope>
    <source>
        <strain evidence="5">ATCC 33173 / DSM 2581 / NBRC 15536 / NCIMB 2198 / 1H9</strain>
    </source>
</reference>
<dbReference type="EMBL" id="FN869568">
    <property type="protein sequence ID" value="CBV42513.1"/>
    <property type="molecule type" value="Genomic_DNA"/>
</dbReference>
<feature type="region of interest" description="Disordered" evidence="1">
    <location>
        <begin position="1670"/>
        <end position="1699"/>
    </location>
</feature>
<dbReference type="RefSeq" id="WP_013332385.1">
    <property type="nucleotide sequence ID" value="NC_014532.2"/>
</dbReference>
<feature type="compositionally biased region" description="Basic and acidic residues" evidence="1">
    <location>
        <begin position="1160"/>
        <end position="1170"/>
    </location>
</feature>
<feature type="region of interest" description="Disordered" evidence="1">
    <location>
        <begin position="1365"/>
        <end position="1445"/>
    </location>
</feature>
<evidence type="ECO:0000313" key="5">
    <source>
        <dbReference type="Proteomes" id="UP000008707"/>
    </source>
</evidence>
<feature type="region of interest" description="Disordered" evidence="1">
    <location>
        <begin position="1089"/>
        <end position="1318"/>
    </location>
</feature>
<dbReference type="HOGENOM" id="CLU_226025_0_0_6"/>
<feature type="compositionally biased region" description="Polar residues" evidence="1">
    <location>
        <begin position="1122"/>
        <end position="1133"/>
    </location>
</feature>
<feature type="compositionally biased region" description="Gly residues" evidence="1">
    <location>
        <begin position="1140"/>
        <end position="1151"/>
    </location>
</feature>
<reference evidence="4 6" key="4">
    <citation type="submission" date="2023-11" db="EMBL/GenBank/DDBJ databases">
        <title>MicrobeMod: A computational toolkit for identifying prokaryotic methylation and restriction-modification with nanopore sequencing.</title>
        <authorList>
            <person name="Crits-Christoph A."/>
            <person name="Kang S.C."/>
            <person name="Lee H."/>
            <person name="Ostrov N."/>
        </authorList>
    </citation>
    <scope>NUCLEOTIDE SEQUENCE [LARGE SCALE GENOMIC DNA]</scope>
    <source>
        <strain evidence="4 6">ATCC 33173</strain>
    </source>
</reference>
<name>E1V334_HALED</name>
<dbReference type="SUPFAM" id="SSF55729">
    <property type="entry name" value="Acyl-CoA N-acyltransferases (Nat)"/>
    <property type="match status" value="1"/>
</dbReference>
<dbReference type="InterPro" id="IPR041595">
    <property type="entry name" value="Inorganic_Pase"/>
</dbReference>
<feature type="region of interest" description="Disordered" evidence="1">
    <location>
        <begin position="359"/>
        <end position="402"/>
    </location>
</feature>
<feature type="compositionally biased region" description="Basic and acidic residues" evidence="1">
    <location>
        <begin position="1385"/>
        <end position="1420"/>
    </location>
</feature>
<dbReference type="KEGG" id="hel:HELO_2629"/>
<dbReference type="Proteomes" id="UP001322512">
    <property type="component" value="Chromosome"/>
</dbReference>
<feature type="domain" description="N-acetyltransferase" evidence="2">
    <location>
        <begin position="1928"/>
        <end position="2087"/>
    </location>
</feature>
<gene>
    <name evidence="3" type="ordered locus">HELO_2629</name>
    <name evidence="4" type="ORF">SR933_07150</name>
</gene>
<feature type="compositionally biased region" description="Basic and acidic residues" evidence="1">
    <location>
        <begin position="1519"/>
        <end position="1542"/>
    </location>
</feature>
<evidence type="ECO:0000313" key="4">
    <source>
        <dbReference type="EMBL" id="WPU48659.1"/>
    </source>
</evidence>
<dbReference type="Pfam" id="PF18823">
    <property type="entry name" value="InPase"/>
    <property type="match status" value="1"/>
</dbReference>
<dbReference type="SUPFAM" id="SSF56399">
    <property type="entry name" value="ADP-ribosylation"/>
    <property type="match status" value="1"/>
</dbReference>
<feature type="region of interest" description="Disordered" evidence="1">
    <location>
        <begin position="569"/>
        <end position="595"/>
    </location>
</feature>
<feature type="region of interest" description="Disordered" evidence="1">
    <location>
        <begin position="501"/>
        <end position="533"/>
    </location>
</feature>
<dbReference type="InterPro" id="IPR000182">
    <property type="entry name" value="GNAT_dom"/>
</dbReference>
<evidence type="ECO:0000313" key="6">
    <source>
        <dbReference type="Proteomes" id="UP001322512"/>
    </source>
</evidence>
<dbReference type="GO" id="GO:0016747">
    <property type="term" value="F:acyltransferase activity, transferring groups other than amino-acyl groups"/>
    <property type="evidence" value="ECO:0007669"/>
    <property type="project" value="InterPro"/>
</dbReference>
<proteinExistence type="predicted"/>
<protein>
    <submittedName>
        <fullName evidence="3">GNAT family acetyltransferase</fullName>
        <ecNumber evidence="3">2.3.1.-</ecNumber>
    </submittedName>
    <submittedName>
        <fullName evidence="4">LPD38 domain-containing protein</fullName>
    </submittedName>
</protein>